<accession>N2A954</accession>
<name>N2A954_9FIRM</name>
<comment type="caution">
    <text evidence="1">The sequence shown here is derived from an EMBL/GenBank/DDBJ whole genome shotgun (WGS) entry which is preliminary data.</text>
</comment>
<dbReference type="EMBL" id="AQFT01000114">
    <property type="protein sequence ID" value="EMZ22963.1"/>
    <property type="molecule type" value="Genomic_DNA"/>
</dbReference>
<dbReference type="AlphaFoldDB" id="N2A954"/>
<dbReference type="PATRIC" id="fig|1235802.3.peg.3938"/>
<organism evidence="1 2">
    <name type="scientific">Eubacterium plexicaudatum ASF492</name>
    <dbReference type="NCBI Taxonomy" id="1235802"/>
    <lineage>
        <taxon>Bacteria</taxon>
        <taxon>Bacillati</taxon>
        <taxon>Bacillota</taxon>
        <taxon>Clostridia</taxon>
        <taxon>Eubacteriales</taxon>
        <taxon>Eubacteriaceae</taxon>
        <taxon>Eubacterium</taxon>
    </lineage>
</organism>
<protein>
    <submittedName>
        <fullName evidence="1">Uncharacterized protein</fullName>
    </submittedName>
</protein>
<dbReference type="eggNOG" id="ENOG502Z9UP">
    <property type="taxonomic scope" value="Bacteria"/>
</dbReference>
<evidence type="ECO:0000313" key="1">
    <source>
        <dbReference type="EMBL" id="EMZ22963.1"/>
    </source>
</evidence>
<evidence type="ECO:0000313" key="2">
    <source>
        <dbReference type="Proteomes" id="UP000012589"/>
    </source>
</evidence>
<gene>
    <name evidence="1" type="ORF">C823_03733</name>
</gene>
<dbReference type="Proteomes" id="UP000012589">
    <property type="component" value="Unassembled WGS sequence"/>
</dbReference>
<sequence>MKVCFGNSCRNLMEREQRVTGNTDFADILSQKARTSSGKAGTAADLFRTKTEIPYLTYGNYSSKRSNINAETENYEISQDKESGTITVYDKKAETKIVVRSAEDLVVQKDMETGTKVLIRDFGNGFYTVVRVTDELEGALKQALDTDVLREKELTGFKIHTDQKTGIRYITANGYEGRGGLLLMDDTGRAKLMNLAEKYMSQYPQLVDSIDEAIMFAAFEVCGIARRTENGIVSLGPNSLSFYHKNGIDSWKILFDEKKYELFRQIWDRKKNDAAADVERKEYWEAR</sequence>
<dbReference type="STRING" id="1235802.C823_03733"/>
<dbReference type="OrthoDB" id="9842187at2"/>
<dbReference type="HOGENOM" id="CLU_968895_0_0_9"/>
<keyword evidence="2" id="KW-1185">Reference proteome</keyword>
<proteinExistence type="predicted"/>
<reference evidence="1 2" key="1">
    <citation type="journal article" date="2014" name="Genome Announc.">
        <title>Draft genome sequences of the altered schaedler flora, a defined bacterial community from gnotobiotic mice.</title>
        <authorList>
            <person name="Wannemuehler M.J."/>
            <person name="Overstreet A.M."/>
            <person name="Ward D.V."/>
            <person name="Phillips G.J."/>
        </authorList>
    </citation>
    <scope>NUCLEOTIDE SEQUENCE [LARGE SCALE GENOMIC DNA]</scope>
    <source>
        <strain evidence="1 2">ASF492</strain>
    </source>
</reference>